<dbReference type="Gene3D" id="2.40.50.140">
    <property type="entry name" value="Nucleic acid-binding proteins"/>
    <property type="match status" value="1"/>
</dbReference>
<evidence type="ECO:0000256" key="3">
    <source>
        <dbReference type="PIRNR" id="PIRNR002070"/>
    </source>
</evidence>
<dbReference type="GO" id="GO:0003697">
    <property type="term" value="F:single-stranded DNA binding"/>
    <property type="evidence" value="ECO:0007669"/>
    <property type="project" value="UniProtKB-UniRule"/>
</dbReference>
<dbReference type="InterPro" id="IPR012340">
    <property type="entry name" value="NA-bd_OB-fold"/>
</dbReference>
<feature type="compositionally biased region" description="Low complexity" evidence="4">
    <location>
        <begin position="102"/>
        <end position="119"/>
    </location>
</feature>
<dbReference type="HAMAP" id="MF_00984">
    <property type="entry name" value="SSB"/>
    <property type="match status" value="1"/>
</dbReference>
<dbReference type="EMBL" id="QWEG01000012">
    <property type="protein sequence ID" value="RHW35942.1"/>
    <property type="molecule type" value="Genomic_DNA"/>
</dbReference>
<sequence>MNSLNLVGRLTKQMGDLKGDENKVGLFTIAVQRKYLNQKREREADFIQVKVFNKLAENCKKYLGKGSLVSVTGFLRTSSFERDGKRNFTMEVIADEVRFLDNRNNPSNNEDNNSNNNNNYDPFSGGTPTDDWPF</sequence>
<accession>A0A417YQ29</accession>
<dbReference type="Proteomes" id="UP000284416">
    <property type="component" value="Unassembled WGS sequence"/>
</dbReference>
<dbReference type="RefSeq" id="WP_118922917.1">
    <property type="nucleotide sequence ID" value="NZ_QWEG01000012.1"/>
</dbReference>
<evidence type="ECO:0000256" key="2">
    <source>
        <dbReference type="HAMAP-Rule" id="MF_00984"/>
    </source>
</evidence>
<dbReference type="AlphaFoldDB" id="A0A417YQ29"/>
<comment type="subunit">
    <text evidence="2">Homotetramer.</text>
</comment>
<evidence type="ECO:0000313" key="6">
    <source>
        <dbReference type="Proteomes" id="UP000284416"/>
    </source>
</evidence>
<evidence type="ECO:0000256" key="4">
    <source>
        <dbReference type="SAM" id="MobiDB-lite"/>
    </source>
</evidence>
<evidence type="ECO:0000313" key="5">
    <source>
        <dbReference type="EMBL" id="RHW35942.1"/>
    </source>
</evidence>
<organism evidence="5 6">
    <name type="scientific">Neobacillus notoginsengisoli</name>
    <dbReference type="NCBI Taxonomy" id="1578198"/>
    <lineage>
        <taxon>Bacteria</taxon>
        <taxon>Bacillati</taxon>
        <taxon>Bacillota</taxon>
        <taxon>Bacilli</taxon>
        <taxon>Bacillales</taxon>
        <taxon>Bacillaceae</taxon>
        <taxon>Neobacillus</taxon>
    </lineage>
</organism>
<dbReference type="PROSITE" id="PS50935">
    <property type="entry name" value="SSB"/>
    <property type="match status" value="1"/>
</dbReference>
<protein>
    <recommendedName>
        <fullName evidence="2 3">Single-stranded DNA-binding protein</fullName>
        <shortName evidence="2">SSB</shortName>
    </recommendedName>
</protein>
<reference evidence="5 6" key="1">
    <citation type="journal article" date="2017" name="Int. J. Syst. Evol. Microbiol.">
        <title>Bacillus notoginsengisoli sp. nov., a novel bacterium isolated from the rhizosphere of Panax notoginseng.</title>
        <authorList>
            <person name="Zhang M.Y."/>
            <person name="Cheng J."/>
            <person name="Cai Y."/>
            <person name="Zhang T.Y."/>
            <person name="Wu Y.Y."/>
            <person name="Manikprabhu D."/>
            <person name="Li W.J."/>
            <person name="Zhang Y.X."/>
        </authorList>
    </citation>
    <scope>NUCLEOTIDE SEQUENCE [LARGE SCALE GENOMIC DNA]</scope>
    <source>
        <strain evidence="5 6">JCM 30743</strain>
    </source>
</reference>
<dbReference type="PIRSF" id="PIRSF002070">
    <property type="entry name" value="SSB"/>
    <property type="match status" value="1"/>
</dbReference>
<dbReference type="GO" id="GO:0006260">
    <property type="term" value="P:DNA replication"/>
    <property type="evidence" value="ECO:0007669"/>
    <property type="project" value="InterPro"/>
</dbReference>
<dbReference type="InterPro" id="IPR011344">
    <property type="entry name" value="ssDNA-bd"/>
</dbReference>
<evidence type="ECO:0000256" key="1">
    <source>
        <dbReference type="ARBA" id="ARBA00023125"/>
    </source>
</evidence>
<dbReference type="NCBIfam" id="TIGR00621">
    <property type="entry name" value="ssb"/>
    <property type="match status" value="1"/>
</dbReference>
<dbReference type="OrthoDB" id="9809878at2"/>
<dbReference type="CDD" id="cd04496">
    <property type="entry name" value="SSB_OBF"/>
    <property type="match status" value="1"/>
</dbReference>
<gene>
    <name evidence="5" type="ORF">D1B31_17780</name>
</gene>
<dbReference type="GO" id="GO:0009295">
    <property type="term" value="C:nucleoid"/>
    <property type="evidence" value="ECO:0007669"/>
    <property type="project" value="TreeGrafter"/>
</dbReference>
<keyword evidence="6" id="KW-1185">Reference proteome</keyword>
<dbReference type="PANTHER" id="PTHR10302">
    <property type="entry name" value="SINGLE-STRANDED DNA-BINDING PROTEIN"/>
    <property type="match status" value="1"/>
</dbReference>
<comment type="caution">
    <text evidence="5">The sequence shown here is derived from an EMBL/GenBank/DDBJ whole genome shotgun (WGS) entry which is preliminary data.</text>
</comment>
<comment type="caution">
    <text evidence="2">Lacks conserved residue(s) required for the propagation of feature annotation.</text>
</comment>
<dbReference type="SUPFAM" id="SSF50249">
    <property type="entry name" value="Nucleic acid-binding proteins"/>
    <property type="match status" value="1"/>
</dbReference>
<dbReference type="Pfam" id="PF00436">
    <property type="entry name" value="SSB"/>
    <property type="match status" value="1"/>
</dbReference>
<name>A0A417YQ29_9BACI</name>
<dbReference type="PANTHER" id="PTHR10302:SF27">
    <property type="entry name" value="SINGLE-STRANDED DNA-BINDING PROTEIN"/>
    <property type="match status" value="1"/>
</dbReference>
<dbReference type="InterPro" id="IPR000424">
    <property type="entry name" value="Primosome_PriB/ssb"/>
</dbReference>
<feature type="region of interest" description="Disordered" evidence="4">
    <location>
        <begin position="100"/>
        <end position="134"/>
    </location>
</feature>
<keyword evidence="1 2" id="KW-0238">DNA-binding</keyword>
<proteinExistence type="inferred from homology"/>